<dbReference type="NCBIfam" id="TIGR00229">
    <property type="entry name" value="sensory_box"/>
    <property type="match status" value="1"/>
</dbReference>
<dbReference type="SUPFAM" id="SSF55073">
    <property type="entry name" value="Nucleotide cyclase"/>
    <property type="match status" value="1"/>
</dbReference>
<evidence type="ECO:0000259" key="3">
    <source>
        <dbReference type="PROSITE" id="PS50883"/>
    </source>
</evidence>
<dbReference type="Gene3D" id="3.30.70.270">
    <property type="match status" value="1"/>
</dbReference>
<dbReference type="Gene3D" id="3.30.450.20">
    <property type="entry name" value="PAS domain"/>
    <property type="match status" value="1"/>
</dbReference>
<evidence type="ECO:0000313" key="5">
    <source>
        <dbReference type="EMBL" id="NKE44194.1"/>
    </source>
</evidence>
<keyword evidence="1" id="KW-1133">Transmembrane helix</keyword>
<dbReference type="InterPro" id="IPR052155">
    <property type="entry name" value="Biofilm_reg_signaling"/>
</dbReference>
<feature type="transmembrane region" description="Helical" evidence="1">
    <location>
        <begin position="20"/>
        <end position="41"/>
    </location>
</feature>
<dbReference type="CDD" id="cd01948">
    <property type="entry name" value="EAL"/>
    <property type="match status" value="1"/>
</dbReference>
<protein>
    <submittedName>
        <fullName evidence="5">EAL domain-containing protein</fullName>
    </submittedName>
</protein>
<dbReference type="InterPro" id="IPR029787">
    <property type="entry name" value="Nucleotide_cyclase"/>
</dbReference>
<dbReference type="CDD" id="cd01949">
    <property type="entry name" value="GGDEF"/>
    <property type="match status" value="1"/>
</dbReference>
<dbReference type="PANTHER" id="PTHR44757">
    <property type="entry name" value="DIGUANYLATE CYCLASE DGCP"/>
    <property type="match status" value="1"/>
</dbReference>
<dbReference type="SMART" id="SM00052">
    <property type="entry name" value="EAL"/>
    <property type="match status" value="1"/>
</dbReference>
<gene>
    <name evidence="5" type="ORF">HB662_05360</name>
</gene>
<dbReference type="CDD" id="cd00130">
    <property type="entry name" value="PAS"/>
    <property type="match status" value="1"/>
</dbReference>
<keyword evidence="6" id="KW-1185">Reference proteome</keyword>
<evidence type="ECO:0000256" key="1">
    <source>
        <dbReference type="SAM" id="Phobius"/>
    </source>
</evidence>
<evidence type="ECO:0000313" key="6">
    <source>
        <dbReference type="Proteomes" id="UP000765160"/>
    </source>
</evidence>
<feature type="domain" description="GGDEF" evidence="4">
    <location>
        <begin position="374"/>
        <end position="507"/>
    </location>
</feature>
<name>A0ABX1EWC0_9PROT</name>
<dbReference type="InterPro" id="IPR035965">
    <property type="entry name" value="PAS-like_dom_sf"/>
</dbReference>
<dbReference type="InterPro" id="IPR000014">
    <property type="entry name" value="PAS"/>
</dbReference>
<dbReference type="Pfam" id="PF00990">
    <property type="entry name" value="GGDEF"/>
    <property type="match status" value="1"/>
</dbReference>
<accession>A0ABX1EWC0</accession>
<sequence>MLRPPGTKPLARLLRHARGRTTAVVLLVAGLLFVLSIGTSLQRAREQFRLEAGSQRVSIWFSTQALVELHRFRVALLRFERREPGWDRDMLAERYEILLSRLPLLQGAEEADTRSVLDHSDIVVGLQAALEQLEPDIVVLEPDHIPSLARIQAVAEEADLLLTRLNLALHTERRLAVEQARVSARHLGVFFVTSLGGLLLGALLLLLLIAGAARRAAEAERTLRVLVDSLPIGIAAFDPAGRLVMMNETGLALARLDREEDALGLRASELGGNEGADDDVAEVVAQRVALPPKETRMPHRDGTDRTLLVSTAPVFGKGGNLVRVVRVALDVTDQREADRRIRHLAEHDTLTDLPNRLLFGAHLKARLEHATETGMVAVHCIDLDHFKEVNDSLGHPVGDQLLLAASARMRGTMREGDMLARLGGDEFAVIQPGLAQESEARLLAERLVEVLGRPYRLKGYTLRAGASIGTALAPQHGMTVESILSRADIALYRAKGTGRGRATQFTMDQEAGLRERRQLEEDLRQALASGQLSLVFQPKFVIATGLLKGCEALLRWHHPERGMISPGLFIPVAEETGLIHPITQLVLDQACRQAMAWRAQGLEVPVAVNLSAGHFGAEQGVGLVREALEATGCDPALLEVEVTEGVFLRSAEAATRSFETLRKMGVRVALDDFGTGYSSLGYLQHLPFDVIKVDRTFIAGLEDAGPAGAGPAGAGPAGAGPGSPGTGRRIVDAIVRLAHGLGAEVVAEGVETPAQLATLRQLGCDRAQGFLLGRPMQPHALVELARAELLAADRNVA</sequence>
<evidence type="ECO:0000259" key="4">
    <source>
        <dbReference type="PROSITE" id="PS50887"/>
    </source>
</evidence>
<dbReference type="RefSeq" id="WP_168047983.1">
    <property type="nucleotide sequence ID" value="NZ_JAATJR010000002.1"/>
</dbReference>
<dbReference type="PROSITE" id="PS50883">
    <property type="entry name" value="EAL"/>
    <property type="match status" value="1"/>
</dbReference>
<dbReference type="EMBL" id="JAAVTX010000002">
    <property type="protein sequence ID" value="NKE44194.1"/>
    <property type="molecule type" value="Genomic_DNA"/>
</dbReference>
<feature type="domain" description="EAL" evidence="3">
    <location>
        <begin position="516"/>
        <end position="789"/>
    </location>
</feature>
<dbReference type="PROSITE" id="PS50113">
    <property type="entry name" value="PAC"/>
    <property type="match status" value="1"/>
</dbReference>
<proteinExistence type="predicted"/>
<dbReference type="InterPro" id="IPR043128">
    <property type="entry name" value="Rev_trsase/Diguanyl_cyclase"/>
</dbReference>
<organism evidence="5 6">
    <name type="scientific">Falsiroseomonas frigidaquae</name>
    <dbReference type="NCBI Taxonomy" id="487318"/>
    <lineage>
        <taxon>Bacteria</taxon>
        <taxon>Pseudomonadati</taxon>
        <taxon>Pseudomonadota</taxon>
        <taxon>Alphaproteobacteria</taxon>
        <taxon>Acetobacterales</taxon>
        <taxon>Roseomonadaceae</taxon>
        <taxon>Falsiroseomonas</taxon>
    </lineage>
</organism>
<keyword evidence="1" id="KW-0812">Transmembrane</keyword>
<dbReference type="InterPro" id="IPR013656">
    <property type="entry name" value="PAS_4"/>
</dbReference>
<feature type="domain" description="PAC" evidence="2">
    <location>
        <begin position="291"/>
        <end position="343"/>
    </location>
</feature>
<dbReference type="SUPFAM" id="SSF55785">
    <property type="entry name" value="PYP-like sensor domain (PAS domain)"/>
    <property type="match status" value="1"/>
</dbReference>
<dbReference type="SMART" id="SM00267">
    <property type="entry name" value="GGDEF"/>
    <property type="match status" value="1"/>
</dbReference>
<dbReference type="InterPro" id="IPR000160">
    <property type="entry name" value="GGDEF_dom"/>
</dbReference>
<dbReference type="Proteomes" id="UP000765160">
    <property type="component" value="Unassembled WGS sequence"/>
</dbReference>
<dbReference type="Pfam" id="PF00563">
    <property type="entry name" value="EAL"/>
    <property type="match status" value="2"/>
</dbReference>
<dbReference type="PANTHER" id="PTHR44757:SF2">
    <property type="entry name" value="BIOFILM ARCHITECTURE MAINTENANCE PROTEIN MBAA"/>
    <property type="match status" value="1"/>
</dbReference>
<dbReference type="Gene3D" id="3.20.20.450">
    <property type="entry name" value="EAL domain"/>
    <property type="match status" value="1"/>
</dbReference>
<dbReference type="Pfam" id="PF08448">
    <property type="entry name" value="PAS_4"/>
    <property type="match status" value="1"/>
</dbReference>
<dbReference type="NCBIfam" id="TIGR00254">
    <property type="entry name" value="GGDEF"/>
    <property type="match status" value="1"/>
</dbReference>
<reference evidence="5 6" key="1">
    <citation type="submission" date="2020-03" db="EMBL/GenBank/DDBJ databases">
        <title>Roseomonas selenitidurans sp. nov. isolated from soil.</title>
        <authorList>
            <person name="Liu H."/>
        </authorList>
    </citation>
    <scope>NUCLEOTIDE SEQUENCE [LARGE SCALE GENOMIC DNA]</scope>
    <source>
        <strain evidence="5 6">JCM 15073</strain>
    </source>
</reference>
<dbReference type="InterPro" id="IPR035919">
    <property type="entry name" value="EAL_sf"/>
</dbReference>
<feature type="transmembrane region" description="Helical" evidence="1">
    <location>
        <begin position="189"/>
        <end position="213"/>
    </location>
</feature>
<dbReference type="SUPFAM" id="SSF141868">
    <property type="entry name" value="EAL domain-like"/>
    <property type="match status" value="1"/>
</dbReference>
<dbReference type="InterPro" id="IPR001633">
    <property type="entry name" value="EAL_dom"/>
</dbReference>
<evidence type="ECO:0000259" key="2">
    <source>
        <dbReference type="PROSITE" id="PS50113"/>
    </source>
</evidence>
<keyword evidence="1" id="KW-0472">Membrane</keyword>
<dbReference type="InterPro" id="IPR000700">
    <property type="entry name" value="PAS-assoc_C"/>
</dbReference>
<comment type="caution">
    <text evidence="5">The sequence shown here is derived from an EMBL/GenBank/DDBJ whole genome shotgun (WGS) entry which is preliminary data.</text>
</comment>
<dbReference type="PROSITE" id="PS50887">
    <property type="entry name" value="GGDEF"/>
    <property type="match status" value="1"/>
</dbReference>